<sequence>MHNSETTQGDQSSEVPSWLEFLNESIEEEGDDFDSEAPSYEIVRDLLVAPEDDDTAVSRAVTRFYDLYKAEAHELGKLEDHGAGGFLNSIAAIAFEVAPKLWYTNWRHQRIAEFLIAIKNGAAEEYSEEDPQFVWIGWGVTAAASESWNAGHVDHYTVKHSKRSEDTWTGEWFSTSGLISKLFQGGCLEDYGQLWISKDLERALESSTSGDVKTDAGRQAQVLAAVNHILIAGEAFVEGAKNPLPKWKFELNTTKWKLWASKIKEVAETVDENARWGLKERAQKAYEKMVELYPEAFSSDENTGKLRPC</sequence>
<proteinExistence type="predicted"/>
<dbReference type="EMBL" id="JAAOAS010000014">
    <property type="protein sequence ID" value="KAF5604877.1"/>
    <property type="molecule type" value="Genomic_DNA"/>
</dbReference>
<accession>A0A8H5UZ76</accession>
<organism evidence="1 2">
    <name type="scientific">Fusarium pseudocircinatum</name>
    <dbReference type="NCBI Taxonomy" id="56676"/>
    <lineage>
        <taxon>Eukaryota</taxon>
        <taxon>Fungi</taxon>
        <taxon>Dikarya</taxon>
        <taxon>Ascomycota</taxon>
        <taxon>Pezizomycotina</taxon>
        <taxon>Sordariomycetes</taxon>
        <taxon>Hypocreomycetidae</taxon>
        <taxon>Hypocreales</taxon>
        <taxon>Nectriaceae</taxon>
        <taxon>Fusarium</taxon>
        <taxon>Fusarium fujikuroi species complex</taxon>
    </lineage>
</organism>
<comment type="caution">
    <text evidence="1">The sequence shown here is derived from an EMBL/GenBank/DDBJ whole genome shotgun (WGS) entry which is preliminary data.</text>
</comment>
<reference evidence="1 2" key="1">
    <citation type="submission" date="2020-05" db="EMBL/GenBank/DDBJ databases">
        <title>Identification and distribution of gene clusters putatively required for synthesis of sphingolipid metabolism inhibitors in phylogenetically diverse species of the filamentous fungus Fusarium.</title>
        <authorList>
            <person name="Kim H.-S."/>
            <person name="Busman M."/>
            <person name="Brown D.W."/>
            <person name="Divon H."/>
            <person name="Uhlig S."/>
            <person name="Proctor R.H."/>
        </authorList>
    </citation>
    <scope>NUCLEOTIDE SEQUENCE [LARGE SCALE GENOMIC DNA]</scope>
    <source>
        <strain evidence="1 2">NRRL 36939</strain>
    </source>
</reference>
<evidence type="ECO:0000313" key="1">
    <source>
        <dbReference type="EMBL" id="KAF5604877.1"/>
    </source>
</evidence>
<keyword evidence="2" id="KW-1185">Reference proteome</keyword>
<evidence type="ECO:0000313" key="2">
    <source>
        <dbReference type="Proteomes" id="UP000546213"/>
    </source>
</evidence>
<dbReference type="Proteomes" id="UP000546213">
    <property type="component" value="Unassembled WGS sequence"/>
</dbReference>
<gene>
    <name evidence="1" type="ORF">FPCIR_730</name>
</gene>
<dbReference type="AlphaFoldDB" id="A0A8H5UZ76"/>
<protein>
    <submittedName>
        <fullName evidence="1">Uncharacterized protein</fullName>
    </submittedName>
</protein>
<name>A0A8H5UZ76_9HYPO</name>
<dbReference type="OrthoDB" id="5075004at2759"/>